<evidence type="ECO:0008006" key="3">
    <source>
        <dbReference type="Google" id="ProtNLM"/>
    </source>
</evidence>
<sequence>MMMYSRNRIVLDQQDVRLFSYRSVAEAVDSGIEFEGHEAAVLLSANGQLYELNLVGALLWEALDEEKTAADLALLLEQAFDADGVAAHADVNTYLADMTSKGLITVDEDHRSI</sequence>
<dbReference type="Pfam" id="PF05402">
    <property type="entry name" value="PqqD"/>
    <property type="match status" value="1"/>
</dbReference>
<gene>
    <name evidence="1" type="ORF">B0T46_07005</name>
</gene>
<evidence type="ECO:0000313" key="2">
    <source>
        <dbReference type="Proteomes" id="UP000188836"/>
    </source>
</evidence>
<dbReference type="RefSeq" id="WP_077115643.1">
    <property type="nucleotide sequence ID" value="NZ_MUKP01000021.1"/>
</dbReference>
<proteinExistence type="predicted"/>
<protein>
    <recommendedName>
        <fullName evidence="3">PqqD family protein</fullName>
    </recommendedName>
</protein>
<organism evidence="1 2">
    <name type="scientific">Nocardia donostiensis</name>
    <dbReference type="NCBI Taxonomy" id="1538463"/>
    <lineage>
        <taxon>Bacteria</taxon>
        <taxon>Bacillati</taxon>
        <taxon>Actinomycetota</taxon>
        <taxon>Actinomycetes</taxon>
        <taxon>Mycobacteriales</taxon>
        <taxon>Nocardiaceae</taxon>
        <taxon>Nocardia</taxon>
    </lineage>
</organism>
<comment type="caution">
    <text evidence="1">The sequence shown here is derived from an EMBL/GenBank/DDBJ whole genome shotgun (WGS) entry which is preliminary data.</text>
</comment>
<name>A0A1W0B9N9_9NOCA</name>
<dbReference type="EMBL" id="MUMY01000004">
    <property type="protein sequence ID" value="ONM49586.1"/>
    <property type="molecule type" value="Genomic_DNA"/>
</dbReference>
<dbReference type="Proteomes" id="UP000188836">
    <property type="component" value="Unassembled WGS sequence"/>
</dbReference>
<accession>A0A1W0B9N9</accession>
<keyword evidence="2" id="KW-1185">Reference proteome</keyword>
<dbReference type="InterPro" id="IPR008792">
    <property type="entry name" value="PQQD"/>
</dbReference>
<reference evidence="1 2" key="1">
    <citation type="journal article" date="2016" name="Antonie Van Leeuwenhoek">
        <title>Nocardia donostiensis sp. nov., isolated from human respiratory specimens.</title>
        <authorList>
            <person name="Ercibengoa M."/>
            <person name="Bell M."/>
            <person name="Marimon J.M."/>
            <person name="Humrighouse B."/>
            <person name="Klenk H.P."/>
            <person name="Potter G."/>
            <person name="Perez-Trallero E."/>
        </authorList>
    </citation>
    <scope>NUCLEOTIDE SEQUENCE [LARGE SCALE GENOMIC DNA]</scope>
    <source>
        <strain evidence="1 2">X1655</strain>
    </source>
</reference>
<dbReference type="InterPro" id="IPR041881">
    <property type="entry name" value="PqqD_sf"/>
</dbReference>
<dbReference type="Gene3D" id="1.10.10.1150">
    <property type="entry name" value="Coenzyme PQQ synthesis protein D (PqqD)"/>
    <property type="match status" value="1"/>
</dbReference>
<dbReference type="AlphaFoldDB" id="A0A1W0B9N9"/>
<evidence type="ECO:0000313" key="1">
    <source>
        <dbReference type="EMBL" id="ONM49586.1"/>
    </source>
</evidence>